<name>A0A401YLM9_9ACTN</name>
<evidence type="ECO:0000313" key="2">
    <source>
        <dbReference type="EMBL" id="GCD95515.1"/>
    </source>
</evidence>
<evidence type="ECO:0000256" key="1">
    <source>
        <dbReference type="SAM" id="MobiDB-lite"/>
    </source>
</evidence>
<sequence length="106" mass="10721">MNHSRTDHELPDARTHFAVVPDAGGKSCRTAGGAVTTPHPTDIGFAAGTGGGRPGRPDAVFADEPTGASRVVFPADGRVTGEAAAPTEREIAERMTGLGEGHACGT</sequence>
<comment type="caution">
    <text evidence="2">The sequence shown here is derived from an EMBL/GenBank/DDBJ whole genome shotgun (WGS) entry which is preliminary data.</text>
</comment>
<protein>
    <submittedName>
        <fullName evidence="2">Uncharacterized protein</fullName>
    </submittedName>
</protein>
<reference evidence="2 3" key="1">
    <citation type="submission" date="2018-12" db="EMBL/GenBank/DDBJ databases">
        <title>Draft genome sequence of Embleya hyalina NBRC 13850T.</title>
        <authorList>
            <person name="Komaki H."/>
            <person name="Hosoyama A."/>
            <person name="Kimura A."/>
            <person name="Ichikawa N."/>
            <person name="Tamura T."/>
        </authorList>
    </citation>
    <scope>NUCLEOTIDE SEQUENCE [LARGE SCALE GENOMIC DNA]</scope>
    <source>
        <strain evidence="2 3">NBRC 13850</strain>
    </source>
</reference>
<gene>
    <name evidence="2" type="ORF">EHYA_03189</name>
</gene>
<feature type="region of interest" description="Disordered" evidence="1">
    <location>
        <begin position="22"/>
        <end position="57"/>
    </location>
</feature>
<organism evidence="2 3">
    <name type="scientific">Embleya hyalina</name>
    <dbReference type="NCBI Taxonomy" id="516124"/>
    <lineage>
        <taxon>Bacteria</taxon>
        <taxon>Bacillati</taxon>
        <taxon>Actinomycetota</taxon>
        <taxon>Actinomycetes</taxon>
        <taxon>Kitasatosporales</taxon>
        <taxon>Streptomycetaceae</taxon>
        <taxon>Embleya</taxon>
    </lineage>
</organism>
<dbReference type="EMBL" id="BIFH01000018">
    <property type="protein sequence ID" value="GCD95515.1"/>
    <property type="molecule type" value="Genomic_DNA"/>
</dbReference>
<dbReference type="RefSeq" id="WP_174861373.1">
    <property type="nucleotide sequence ID" value="NZ_BIFH01000018.1"/>
</dbReference>
<dbReference type="Proteomes" id="UP000286931">
    <property type="component" value="Unassembled WGS sequence"/>
</dbReference>
<evidence type="ECO:0000313" key="3">
    <source>
        <dbReference type="Proteomes" id="UP000286931"/>
    </source>
</evidence>
<proteinExistence type="predicted"/>
<dbReference type="AlphaFoldDB" id="A0A401YLM9"/>
<keyword evidence="3" id="KW-1185">Reference proteome</keyword>
<accession>A0A401YLM9</accession>